<evidence type="ECO:0008006" key="6">
    <source>
        <dbReference type="Google" id="ProtNLM"/>
    </source>
</evidence>
<keyword evidence="1" id="KW-0812">Transmembrane</keyword>
<name>A0A6P0H436_9ACTN</name>
<sequence length="119" mass="11763">MPSLTALAGTATAAFSAAVLVAPAALLTPCGLDVTASSRALVRMVCARDVVLGVALATAPAGRLRRRAVAGRVAADLTDAAALAVALAGERRRGLVSASAAVWGLVCLTAGVLDERAGR</sequence>
<evidence type="ECO:0000313" key="5">
    <source>
        <dbReference type="Proteomes" id="UP000471152"/>
    </source>
</evidence>
<dbReference type="EMBL" id="JAAGWH010000013">
    <property type="protein sequence ID" value="NEK93634.1"/>
    <property type="molecule type" value="Genomic_DNA"/>
</dbReference>
<dbReference type="AlphaFoldDB" id="A0A6P0H436"/>
<evidence type="ECO:0000313" key="4">
    <source>
        <dbReference type="Proteomes" id="UP000468828"/>
    </source>
</evidence>
<keyword evidence="1" id="KW-1133">Transmembrane helix</keyword>
<dbReference type="Proteomes" id="UP000468828">
    <property type="component" value="Unassembled WGS sequence"/>
</dbReference>
<proteinExistence type="predicted"/>
<dbReference type="RefSeq" id="WP_163610062.1">
    <property type="nucleotide sequence ID" value="NZ_JAAGWB010000013.1"/>
</dbReference>
<evidence type="ECO:0000256" key="1">
    <source>
        <dbReference type="SAM" id="Phobius"/>
    </source>
</evidence>
<keyword evidence="4" id="KW-1185">Reference proteome</keyword>
<evidence type="ECO:0000313" key="3">
    <source>
        <dbReference type="EMBL" id="NEN50401.1"/>
    </source>
</evidence>
<reference evidence="2 4" key="1">
    <citation type="submission" date="2020-01" db="EMBL/GenBank/DDBJ databases">
        <title>the WGS Modestobacter muralis CPCC 204518.</title>
        <authorList>
            <person name="Jiang Z."/>
        </authorList>
    </citation>
    <scope>NUCLEOTIDE SEQUENCE [LARGE SCALE GENOMIC DNA]</scope>
    <source>
        <strain evidence="2 4">DSM 100205</strain>
    </source>
</reference>
<comment type="caution">
    <text evidence="3">The sequence shown here is derived from an EMBL/GenBank/DDBJ whole genome shotgun (WGS) entry which is preliminary data.</text>
</comment>
<gene>
    <name evidence="3" type="ORF">G3R41_05515</name>
    <name evidence="2" type="ORF">GCU67_05515</name>
</gene>
<protein>
    <recommendedName>
        <fullName evidence="6">DUF4267 domain-containing protein</fullName>
    </recommendedName>
</protein>
<feature type="transmembrane region" description="Helical" evidence="1">
    <location>
        <begin position="95"/>
        <end position="113"/>
    </location>
</feature>
<reference evidence="3 5" key="2">
    <citation type="submission" date="2020-02" db="EMBL/GenBank/DDBJ databases">
        <title>The WGS of Modestobacter muralis DSM 100205.</title>
        <authorList>
            <person name="Jiang Z."/>
        </authorList>
    </citation>
    <scope>NUCLEOTIDE SEQUENCE [LARGE SCALE GENOMIC DNA]</scope>
    <source>
        <strain evidence="3 5">DSM 100205</strain>
    </source>
</reference>
<dbReference type="EMBL" id="JAAGWB010000013">
    <property type="protein sequence ID" value="NEN50401.1"/>
    <property type="molecule type" value="Genomic_DNA"/>
</dbReference>
<keyword evidence="1" id="KW-0472">Membrane</keyword>
<evidence type="ECO:0000313" key="2">
    <source>
        <dbReference type="EMBL" id="NEK93634.1"/>
    </source>
</evidence>
<dbReference type="Proteomes" id="UP000471152">
    <property type="component" value="Unassembled WGS sequence"/>
</dbReference>
<accession>A0A6P0H436</accession>
<organism evidence="3 5">
    <name type="scientific">Modestobacter muralis</name>
    <dbReference type="NCBI Taxonomy" id="1608614"/>
    <lineage>
        <taxon>Bacteria</taxon>
        <taxon>Bacillati</taxon>
        <taxon>Actinomycetota</taxon>
        <taxon>Actinomycetes</taxon>
        <taxon>Geodermatophilales</taxon>
        <taxon>Geodermatophilaceae</taxon>
        <taxon>Modestobacter</taxon>
    </lineage>
</organism>